<evidence type="ECO:0000313" key="2">
    <source>
        <dbReference type="EMBL" id="MBM7799303.1"/>
    </source>
</evidence>
<organism evidence="2 3">
    <name type="scientific">Microlunatus panaciterrae</name>
    <dbReference type="NCBI Taxonomy" id="400768"/>
    <lineage>
        <taxon>Bacteria</taxon>
        <taxon>Bacillati</taxon>
        <taxon>Actinomycetota</taxon>
        <taxon>Actinomycetes</taxon>
        <taxon>Propionibacteriales</taxon>
        <taxon>Propionibacteriaceae</taxon>
        <taxon>Microlunatus</taxon>
    </lineage>
</organism>
<keyword evidence="3" id="KW-1185">Reference proteome</keyword>
<dbReference type="RefSeq" id="WP_204917964.1">
    <property type="nucleotide sequence ID" value="NZ_BAAAQP010000001.1"/>
</dbReference>
<evidence type="ECO:0008006" key="4">
    <source>
        <dbReference type="Google" id="ProtNLM"/>
    </source>
</evidence>
<protein>
    <recommendedName>
        <fullName evidence="4">BON domain-containing protein</fullName>
    </recommendedName>
</protein>
<gene>
    <name evidence="2" type="ORF">JOE57_002224</name>
</gene>
<accession>A0ABS2RJX0</accession>
<proteinExistence type="predicted"/>
<name>A0ABS2RJX0_9ACTN</name>
<dbReference type="EMBL" id="JAFBCF010000001">
    <property type="protein sequence ID" value="MBM7799303.1"/>
    <property type="molecule type" value="Genomic_DNA"/>
</dbReference>
<dbReference type="Proteomes" id="UP000704762">
    <property type="component" value="Unassembled WGS sequence"/>
</dbReference>
<feature type="chain" id="PRO_5045953309" description="BON domain-containing protein" evidence="1">
    <location>
        <begin position="30"/>
        <end position="131"/>
    </location>
</feature>
<evidence type="ECO:0000313" key="3">
    <source>
        <dbReference type="Proteomes" id="UP000704762"/>
    </source>
</evidence>
<feature type="signal peptide" evidence="1">
    <location>
        <begin position="1"/>
        <end position="29"/>
    </location>
</feature>
<reference evidence="2 3" key="1">
    <citation type="submission" date="2021-01" db="EMBL/GenBank/DDBJ databases">
        <title>Sequencing the genomes of 1000 actinobacteria strains.</title>
        <authorList>
            <person name="Klenk H.-P."/>
        </authorList>
    </citation>
    <scope>NUCLEOTIDE SEQUENCE [LARGE SCALE GENOMIC DNA]</scope>
    <source>
        <strain evidence="2 3">DSM 18662</strain>
    </source>
</reference>
<sequence>MKNSLLSLLLAVGAISLSLSGLQSPAREAAPQSVVLAESTSPAQRAITAGADAWRAAYPLISSIFVDAATGEIVLNVRGSEAEARAAAAGVRQLAADTTLRFRAVAVGQVKQASAPHCLCQDIDSEGKLSR</sequence>
<evidence type="ECO:0000256" key="1">
    <source>
        <dbReference type="SAM" id="SignalP"/>
    </source>
</evidence>
<keyword evidence="1" id="KW-0732">Signal</keyword>
<comment type="caution">
    <text evidence="2">The sequence shown here is derived from an EMBL/GenBank/DDBJ whole genome shotgun (WGS) entry which is preliminary data.</text>
</comment>